<dbReference type="InterPro" id="IPR050346">
    <property type="entry name" value="FMO-like"/>
</dbReference>
<keyword evidence="5" id="KW-0521">NADP</keyword>
<name>A0A1Q5TLB0_9EURO</name>
<comment type="cofactor">
    <cofactor evidence="1">
        <name>FAD</name>
        <dbReference type="ChEBI" id="CHEBI:57692"/>
    </cofactor>
</comment>
<gene>
    <name evidence="8" type="ORF">PENSUB_7599</name>
</gene>
<dbReference type="Pfam" id="PF00743">
    <property type="entry name" value="FMO-like"/>
    <property type="match status" value="2"/>
</dbReference>
<evidence type="ECO:0000256" key="2">
    <source>
        <dbReference type="ARBA" id="ARBA00009183"/>
    </source>
</evidence>
<evidence type="ECO:0000256" key="7">
    <source>
        <dbReference type="ARBA" id="ARBA00023033"/>
    </source>
</evidence>
<evidence type="ECO:0000256" key="3">
    <source>
        <dbReference type="ARBA" id="ARBA00022630"/>
    </source>
</evidence>
<dbReference type="PIRSF" id="PIRSF000332">
    <property type="entry name" value="FMO"/>
    <property type="match status" value="1"/>
</dbReference>
<keyword evidence="7 8" id="KW-0503">Monooxygenase</keyword>
<evidence type="ECO:0000313" key="9">
    <source>
        <dbReference type="Proteomes" id="UP000186955"/>
    </source>
</evidence>
<dbReference type="PANTHER" id="PTHR23023">
    <property type="entry name" value="DIMETHYLANILINE MONOOXYGENASE"/>
    <property type="match status" value="1"/>
</dbReference>
<dbReference type="SUPFAM" id="SSF51905">
    <property type="entry name" value="FAD/NAD(P)-binding domain"/>
    <property type="match status" value="2"/>
</dbReference>
<dbReference type="EMBL" id="MNBE01000642">
    <property type="protein sequence ID" value="OKP01018.1"/>
    <property type="molecule type" value="Genomic_DNA"/>
</dbReference>
<evidence type="ECO:0000313" key="8">
    <source>
        <dbReference type="EMBL" id="OKP01018.1"/>
    </source>
</evidence>
<dbReference type="GO" id="GO:0050661">
    <property type="term" value="F:NADP binding"/>
    <property type="evidence" value="ECO:0007669"/>
    <property type="project" value="InterPro"/>
</dbReference>
<dbReference type="Pfam" id="PF13450">
    <property type="entry name" value="NAD_binding_8"/>
    <property type="match status" value="1"/>
</dbReference>
<dbReference type="GO" id="GO:0050660">
    <property type="term" value="F:flavin adenine dinucleotide binding"/>
    <property type="evidence" value="ECO:0007669"/>
    <property type="project" value="InterPro"/>
</dbReference>
<keyword evidence="4" id="KW-0274">FAD</keyword>
<dbReference type="InterPro" id="IPR000960">
    <property type="entry name" value="Flavin_mOase"/>
</dbReference>
<keyword evidence="6" id="KW-0560">Oxidoreductase</keyword>
<organism evidence="8 9">
    <name type="scientific">Penicillium subrubescens</name>
    <dbReference type="NCBI Taxonomy" id="1316194"/>
    <lineage>
        <taxon>Eukaryota</taxon>
        <taxon>Fungi</taxon>
        <taxon>Dikarya</taxon>
        <taxon>Ascomycota</taxon>
        <taxon>Pezizomycotina</taxon>
        <taxon>Eurotiomycetes</taxon>
        <taxon>Eurotiomycetidae</taxon>
        <taxon>Eurotiales</taxon>
        <taxon>Aspergillaceae</taxon>
        <taxon>Penicillium</taxon>
    </lineage>
</organism>
<dbReference type="FunFam" id="3.50.50.60:FF:000138">
    <property type="entry name" value="Flavin-containing monooxygenase"/>
    <property type="match status" value="1"/>
</dbReference>
<dbReference type="InterPro" id="IPR036188">
    <property type="entry name" value="FAD/NAD-bd_sf"/>
</dbReference>
<accession>A0A1Q5TLB0</accession>
<dbReference type="InterPro" id="IPR020946">
    <property type="entry name" value="Flavin_mOase-like"/>
</dbReference>
<evidence type="ECO:0000256" key="5">
    <source>
        <dbReference type="ARBA" id="ARBA00022857"/>
    </source>
</evidence>
<comment type="similarity">
    <text evidence="2">Belongs to the FMO family.</text>
</comment>
<reference evidence="8 9" key="1">
    <citation type="submission" date="2016-10" db="EMBL/GenBank/DDBJ databases">
        <title>Genome sequence of the ascomycete fungus Penicillium subrubescens.</title>
        <authorList>
            <person name="De Vries R.P."/>
            <person name="Peng M."/>
            <person name="Dilokpimol A."/>
            <person name="Hilden K."/>
            <person name="Makela M.R."/>
            <person name="Grigoriev I."/>
            <person name="Riley R."/>
            <person name="Granchi Z."/>
        </authorList>
    </citation>
    <scope>NUCLEOTIDE SEQUENCE [LARGE SCALE GENOMIC DNA]</scope>
    <source>
        <strain evidence="8 9">CBS 132785</strain>
    </source>
</reference>
<evidence type="ECO:0000256" key="1">
    <source>
        <dbReference type="ARBA" id="ARBA00001974"/>
    </source>
</evidence>
<comment type="caution">
    <text evidence="8">The sequence shown here is derived from an EMBL/GenBank/DDBJ whole genome shotgun (WGS) entry which is preliminary data.</text>
</comment>
<dbReference type="AlphaFoldDB" id="A0A1Q5TLB0"/>
<evidence type="ECO:0000256" key="4">
    <source>
        <dbReference type="ARBA" id="ARBA00022827"/>
    </source>
</evidence>
<protein>
    <submittedName>
        <fullName evidence="8">Thiol-specific monooxygenase</fullName>
    </submittedName>
</protein>
<proteinExistence type="inferred from homology"/>
<sequence>MPVANPVRRVAVIGAGPSGLAALKFLLAENHFERIDVFEQRSSVGGAWNYTPSSAKVGVATTVPHLDPHEPAEKPTWIKEADGSSKAVFVSPLYDRLETNIPKELMRYSDQPFPADAQLFPKHRTVQQYLEEYAEATRSHIHFETQVVDVKLNDPKLGTWDVTTTKLHKSQDLTQTYDAVVVASGHFTVPFLPDIPGIEIWNQSYPKTISHSKFYDSPEPFAGKKVVVVGNSASGLDIGAQINGVSAGPVIMSQRSESYLATSAPSDKIICPEIVEFLSPTEHNRAIRFADGRVEENIDAVVFCTGYFYSYPFLSSLNPTVVTHGWRTKHVYQQLFYSEHPTLVFPVLAQRVIPFPMAENQAAVFSRVWSQRLELPSKEEMQAWEVSQVASKGDRKSFHLLPFPMDADYLNFMYTWAALAKPRPGLSNGGHGKLGTFWGERERWIRALFPEIRRAFVQEGDQRGKITTLEELGFIFDDQRVKSSI</sequence>
<evidence type="ECO:0000256" key="6">
    <source>
        <dbReference type="ARBA" id="ARBA00023002"/>
    </source>
</evidence>
<dbReference type="STRING" id="1316194.A0A1Q5TLB0"/>
<dbReference type="PRINTS" id="PR00370">
    <property type="entry name" value="FMOXYGENASE"/>
</dbReference>
<dbReference type="GO" id="GO:0004499">
    <property type="term" value="F:N,N-dimethylaniline monooxygenase activity"/>
    <property type="evidence" value="ECO:0007669"/>
    <property type="project" value="InterPro"/>
</dbReference>
<dbReference type="Proteomes" id="UP000186955">
    <property type="component" value="Unassembled WGS sequence"/>
</dbReference>
<keyword evidence="9" id="KW-1185">Reference proteome</keyword>
<dbReference type="Gene3D" id="3.50.50.60">
    <property type="entry name" value="FAD/NAD(P)-binding domain"/>
    <property type="match status" value="2"/>
</dbReference>
<keyword evidence="3" id="KW-0285">Flavoprotein</keyword>